<comment type="similarity">
    <text evidence="3">Belongs to the eukaryotic/archaeal RNase P protein component 1 family.</text>
</comment>
<sequence length="226" mass="26162">MSNILYTPLKQNSFESSAVPKPQSPLTVNQLARQLLPLKVTNKEIDAGLKKVYWLGNYTHKKKQKSVEKCKSKNQLKRILGLCRPPKDVLTYANAIQLNKLWMSYIKKVINFDDLRKRGWNGTPGCKNWEAFMTMLYKCDFHGAHIKVISSKCCSYIMVAGVIVIETKHTFQIVGVDNKLKTIPKEQCIFEIVLEEYCIHLYGKHFVVRSKDRSKKKIKDNLRLEL</sequence>
<dbReference type="Proteomes" id="UP000325440">
    <property type="component" value="Unassembled WGS sequence"/>
</dbReference>
<comment type="subcellular location">
    <subcellularLocation>
        <location evidence="2">Nucleus</location>
    </subcellularLocation>
</comment>
<reference evidence="6 7" key="1">
    <citation type="submission" date="2019-08" db="EMBL/GenBank/DDBJ databases">
        <authorList>
            <person name="Alioto T."/>
            <person name="Alioto T."/>
            <person name="Gomez Garrido J."/>
        </authorList>
    </citation>
    <scope>NUCLEOTIDE SEQUENCE [LARGE SCALE GENOMIC DNA]</scope>
</reference>
<proteinExistence type="inferred from homology"/>
<dbReference type="GO" id="GO:0033204">
    <property type="term" value="F:ribonuclease P RNA binding"/>
    <property type="evidence" value="ECO:0007669"/>
    <property type="project" value="InterPro"/>
</dbReference>
<dbReference type="PANTHER" id="PTHR13348:SF0">
    <property type="entry name" value="RIBONUCLEASE P PROTEIN SUBUNIT P29"/>
    <property type="match status" value="1"/>
</dbReference>
<dbReference type="EMBL" id="CABPRJ010000951">
    <property type="protein sequence ID" value="VVC31724.1"/>
    <property type="molecule type" value="Genomic_DNA"/>
</dbReference>
<dbReference type="SUPFAM" id="SSF101744">
    <property type="entry name" value="Rof/RNase P subunit-like"/>
    <property type="match status" value="1"/>
</dbReference>
<evidence type="ECO:0000313" key="6">
    <source>
        <dbReference type="EMBL" id="VVC31724.1"/>
    </source>
</evidence>
<organism evidence="6 7">
    <name type="scientific">Cinara cedri</name>
    <dbReference type="NCBI Taxonomy" id="506608"/>
    <lineage>
        <taxon>Eukaryota</taxon>
        <taxon>Metazoa</taxon>
        <taxon>Ecdysozoa</taxon>
        <taxon>Arthropoda</taxon>
        <taxon>Hexapoda</taxon>
        <taxon>Insecta</taxon>
        <taxon>Pterygota</taxon>
        <taxon>Neoptera</taxon>
        <taxon>Paraneoptera</taxon>
        <taxon>Hemiptera</taxon>
        <taxon>Sternorrhyncha</taxon>
        <taxon>Aphidomorpha</taxon>
        <taxon>Aphidoidea</taxon>
        <taxon>Aphididae</taxon>
        <taxon>Lachninae</taxon>
        <taxon>Cinara</taxon>
    </lineage>
</organism>
<evidence type="ECO:0000256" key="5">
    <source>
        <dbReference type="ARBA" id="ARBA00046486"/>
    </source>
</evidence>
<accession>A0A5E4MJJ9</accession>
<dbReference type="Gene3D" id="2.30.30.210">
    <property type="entry name" value="Ribonuclease P/MRP, subunit p29"/>
    <property type="match status" value="1"/>
</dbReference>
<comment type="subunit">
    <text evidence="5">Component of nuclear RNase P and RNase MRP ribonucleoproteins. RNase P consists of a catalytic RNA moiety and 10 different protein chains; POP1, POP4, POP5, POP7, RPP14, RPP21, RPP25, RPP30, RPP38 and RPP40. Within the RNase P complex, POP1, POP7 and RPP25 form the 'finger' subcomplex, POP5, RPP14, RPP40 and homodimeric RPP30 form the 'palm' subcomplex, and RPP21, POP4 and RPP38 form the 'wrist' subcomplex. All subunits of the RNase P complex interact with the catalytic RNA. Several subunits of RNase P are also part of the RNase MRP complex. RNase MRP consists of a catalytic RNA moiety and about 8 protein subunits; POP1, POP7, RPP25, RPP30, RPP38, RPP40 and possibly also POP4 and POP5.</text>
</comment>
<dbReference type="Pfam" id="PF01868">
    <property type="entry name" value="RNase_P-MRP_p29"/>
    <property type="match status" value="1"/>
</dbReference>
<evidence type="ECO:0000256" key="1">
    <source>
        <dbReference type="ARBA" id="ARBA00002435"/>
    </source>
</evidence>
<dbReference type="AlphaFoldDB" id="A0A5E4MJJ9"/>
<dbReference type="InterPro" id="IPR016848">
    <property type="entry name" value="RNase_P/MRP_Rpp29-subunit"/>
</dbReference>
<dbReference type="GO" id="GO:0006364">
    <property type="term" value="P:rRNA processing"/>
    <property type="evidence" value="ECO:0007669"/>
    <property type="project" value="TreeGrafter"/>
</dbReference>
<dbReference type="InterPro" id="IPR036980">
    <property type="entry name" value="RNase_P/MRP_Rpp29_sf"/>
</dbReference>
<keyword evidence="7" id="KW-1185">Reference proteome</keyword>
<evidence type="ECO:0000313" key="7">
    <source>
        <dbReference type="Proteomes" id="UP000325440"/>
    </source>
</evidence>
<dbReference type="InterPro" id="IPR002730">
    <property type="entry name" value="Rpp29/RNP1"/>
</dbReference>
<evidence type="ECO:0000256" key="3">
    <source>
        <dbReference type="ARBA" id="ARBA00006181"/>
    </source>
</evidence>
<dbReference type="GO" id="GO:0000172">
    <property type="term" value="C:ribonuclease MRP complex"/>
    <property type="evidence" value="ECO:0007669"/>
    <property type="project" value="InterPro"/>
</dbReference>
<name>A0A5E4MJJ9_9HEMI</name>
<dbReference type="PANTHER" id="PTHR13348">
    <property type="entry name" value="RIBONUCLEASE P SUBUNIT P29"/>
    <property type="match status" value="1"/>
</dbReference>
<dbReference type="OrthoDB" id="124041at2759"/>
<evidence type="ECO:0000256" key="2">
    <source>
        <dbReference type="ARBA" id="ARBA00004123"/>
    </source>
</evidence>
<protein>
    <recommendedName>
        <fullName evidence="4">Ribonuclease P protein subunit p29</fullName>
    </recommendedName>
</protein>
<dbReference type="GO" id="GO:0001682">
    <property type="term" value="P:tRNA 5'-leader removal"/>
    <property type="evidence" value="ECO:0007669"/>
    <property type="project" value="InterPro"/>
</dbReference>
<evidence type="ECO:0000256" key="4">
    <source>
        <dbReference type="ARBA" id="ARBA00016225"/>
    </source>
</evidence>
<dbReference type="SMART" id="SM00538">
    <property type="entry name" value="POP4"/>
    <property type="match status" value="1"/>
</dbReference>
<comment type="function">
    <text evidence="1">Component of ribonuclease P, a ribonucleoprotein complex that generates mature tRNA molecules by cleaving their 5'-ends.</text>
</comment>
<dbReference type="GO" id="GO:0005634">
    <property type="term" value="C:nucleus"/>
    <property type="evidence" value="ECO:0007669"/>
    <property type="project" value="UniProtKB-SubCell"/>
</dbReference>
<gene>
    <name evidence="6" type="ORF">CINCED_3A001747</name>
</gene>
<dbReference type="InterPro" id="IPR023534">
    <property type="entry name" value="Rof/RNase_P-like"/>
</dbReference>
<dbReference type="GO" id="GO:0030677">
    <property type="term" value="C:ribonuclease P complex"/>
    <property type="evidence" value="ECO:0007669"/>
    <property type="project" value="InterPro"/>
</dbReference>